<evidence type="ECO:0000313" key="3">
    <source>
        <dbReference type="Proteomes" id="UP001246690"/>
    </source>
</evidence>
<dbReference type="Proteomes" id="UP001246690">
    <property type="component" value="Chromosome"/>
</dbReference>
<reference evidence="2 3" key="1">
    <citation type="submission" date="2023-09" db="EMBL/GenBank/DDBJ databases">
        <title>Buttiauxella selenatireducens sp. nov., isolated from the rhizosphere of Cardamine hupingshanesis.</title>
        <authorList>
            <person name="Zhang S."/>
            <person name="Xu Z."/>
            <person name="Wang H."/>
            <person name="Guo Y."/>
        </authorList>
    </citation>
    <scope>NUCLEOTIDE SEQUENCE [LARGE SCALE GENOMIC DNA]</scope>
    <source>
        <strain evidence="2 3">R73</strain>
    </source>
</reference>
<feature type="domain" description="NADH:flavin oxidoreductase/NADH oxidase N-terminal" evidence="1">
    <location>
        <begin position="3"/>
        <end position="342"/>
    </location>
</feature>
<dbReference type="PANTHER" id="PTHR22893">
    <property type="entry name" value="NADH OXIDOREDUCTASE-RELATED"/>
    <property type="match status" value="1"/>
</dbReference>
<dbReference type="RefSeq" id="WP_309878987.1">
    <property type="nucleotide sequence ID" value="NZ_CP133838.1"/>
</dbReference>
<dbReference type="SUPFAM" id="SSF51395">
    <property type="entry name" value="FMN-linked oxidoreductases"/>
    <property type="match status" value="1"/>
</dbReference>
<gene>
    <name evidence="2" type="ORF">RHD99_11835</name>
</gene>
<proteinExistence type="predicted"/>
<dbReference type="PANTHER" id="PTHR22893:SF91">
    <property type="entry name" value="NADPH DEHYDROGENASE 2-RELATED"/>
    <property type="match status" value="1"/>
</dbReference>
<dbReference type="InterPro" id="IPR045247">
    <property type="entry name" value="Oye-like"/>
</dbReference>
<dbReference type="InterPro" id="IPR013785">
    <property type="entry name" value="Aldolase_TIM"/>
</dbReference>
<accession>A0ABY9SGD1</accession>
<dbReference type="Pfam" id="PF00724">
    <property type="entry name" value="Oxidored_FMN"/>
    <property type="match status" value="1"/>
</dbReference>
<protein>
    <submittedName>
        <fullName evidence="2">Alkene reductase</fullName>
    </submittedName>
</protein>
<dbReference type="EMBL" id="CP133838">
    <property type="protein sequence ID" value="WMY76564.1"/>
    <property type="molecule type" value="Genomic_DNA"/>
</dbReference>
<name>A0ABY9SGD1_9ENTR</name>
<sequence length="372" mass="40925">MDKLFTPFKAGDTTLRNRVVMAPMTRSRATVGDTADELTAKYYQQRASAGLIITEGAQISVQGQGYLFTPGIYNEKQVKGWELTTKAVHDAGGKIYIQLWHVGRISHHSLQIDGQSPVSSVAVKANNSTCYARNDAGQPGPVPVSEPRALSVAEIKDIVHDYVRAAKNAMRAGFDGVEIHAANGYLLEQFINGGLNTRQDEYGGADPENRLRFVLEVTDAVSQAIGAGKTGIRLAPFGRLFDMHAFDGEEETWLLLANKLNQRSLSYVHLSDQQTLGEQAIPAGFIEKFRAAYDGSLIIAGGFDKQRAEEYLQQGKADLIGFGRPYIANPDLAERLANDWPLNEVNWATMYGGDEKGYTDYPFWSDTQQNLA</sequence>
<dbReference type="InterPro" id="IPR001155">
    <property type="entry name" value="OxRdtase_FMN_N"/>
</dbReference>
<keyword evidence="3" id="KW-1185">Reference proteome</keyword>
<evidence type="ECO:0000313" key="2">
    <source>
        <dbReference type="EMBL" id="WMY76564.1"/>
    </source>
</evidence>
<evidence type="ECO:0000259" key="1">
    <source>
        <dbReference type="Pfam" id="PF00724"/>
    </source>
</evidence>
<organism evidence="2 3">
    <name type="scientific">Buttiauxella selenatireducens</name>
    <dbReference type="NCBI Taxonomy" id="3073902"/>
    <lineage>
        <taxon>Bacteria</taxon>
        <taxon>Pseudomonadati</taxon>
        <taxon>Pseudomonadota</taxon>
        <taxon>Gammaproteobacteria</taxon>
        <taxon>Enterobacterales</taxon>
        <taxon>Enterobacteriaceae</taxon>
        <taxon>Buttiauxella</taxon>
    </lineage>
</organism>
<dbReference type="Gene3D" id="3.20.20.70">
    <property type="entry name" value="Aldolase class I"/>
    <property type="match status" value="1"/>
</dbReference>
<dbReference type="CDD" id="cd02933">
    <property type="entry name" value="OYE_like_FMN"/>
    <property type="match status" value="1"/>
</dbReference>